<keyword evidence="3 11" id="KW-0645">Protease</keyword>
<evidence type="ECO:0000256" key="1">
    <source>
        <dbReference type="ARBA" id="ARBA00004434"/>
    </source>
</evidence>
<accession>A0A4U0TIY0</accession>
<comment type="caution">
    <text evidence="13">The sequence shown here is derived from an EMBL/GenBank/DDBJ whole genome shotgun (WGS) entry which is preliminary data.</text>
</comment>
<evidence type="ECO:0000256" key="4">
    <source>
        <dbReference type="ARBA" id="ARBA00022692"/>
    </source>
</evidence>
<dbReference type="CDD" id="cd06530">
    <property type="entry name" value="S26_SPase_I"/>
    <property type="match status" value="1"/>
</dbReference>
<dbReference type="NCBIfam" id="TIGR02227">
    <property type="entry name" value="sigpep_I_bact"/>
    <property type="match status" value="1"/>
</dbReference>
<dbReference type="Gene3D" id="2.10.109.10">
    <property type="entry name" value="Umud Fragment, subunit A"/>
    <property type="match status" value="1"/>
</dbReference>
<evidence type="ECO:0000256" key="11">
    <source>
        <dbReference type="RuleBase" id="RU362041"/>
    </source>
</evidence>
<dbReference type="SUPFAM" id="SSF51306">
    <property type="entry name" value="LexA/Signal peptidase"/>
    <property type="match status" value="1"/>
</dbReference>
<feature type="transmembrane region" description="Helical" evidence="11">
    <location>
        <begin position="12"/>
        <end position="32"/>
    </location>
</feature>
<dbReference type="InterPro" id="IPR037730">
    <property type="entry name" value="IMP2"/>
</dbReference>
<evidence type="ECO:0000313" key="14">
    <source>
        <dbReference type="Proteomes" id="UP000308549"/>
    </source>
</evidence>
<reference evidence="13 14" key="1">
    <citation type="submission" date="2017-03" db="EMBL/GenBank/DDBJ databases">
        <title>Genomes of endolithic fungi from Antarctica.</title>
        <authorList>
            <person name="Coleine C."/>
            <person name="Masonjones S."/>
            <person name="Stajich J.E."/>
        </authorList>
    </citation>
    <scope>NUCLEOTIDE SEQUENCE [LARGE SCALE GENOMIC DNA]</scope>
    <source>
        <strain evidence="13 14">CCFEE 6315</strain>
    </source>
</reference>
<dbReference type="InterPro" id="IPR019757">
    <property type="entry name" value="Pept_S26A_signal_pept_1_Lys-AS"/>
</dbReference>
<evidence type="ECO:0000256" key="9">
    <source>
        <dbReference type="ARBA" id="ARBA00023136"/>
    </source>
</evidence>
<dbReference type="PANTHER" id="PTHR46041:SF2">
    <property type="entry name" value="MITOCHONDRIAL INNER MEMBRANE PROTEASE SUBUNIT 2"/>
    <property type="match status" value="1"/>
</dbReference>
<sequence length="209" mass="23535">MSRWAYTRSSKSFALYLFWGLGGAIFISDNVAQINTVSGRSMEPSLSPLDNTTGRKDTVLWSKWEVQSKIQRGDVVLFSTPQKPDVIATKRVIATPGDTVILDPRRRPTRRVSGADVPESLGWDMYKRRAVVPEGHVWVEGDNWRESKDSNWYGPISKSLILGRASAVVWPYYRAGAQPWNDFKSKTKVIKGAVERVDELEFCESLGPV</sequence>
<dbReference type="Proteomes" id="UP000308549">
    <property type="component" value="Unassembled WGS sequence"/>
</dbReference>
<evidence type="ECO:0000256" key="10">
    <source>
        <dbReference type="PIRSR" id="PIRSR600223-1"/>
    </source>
</evidence>
<evidence type="ECO:0000256" key="8">
    <source>
        <dbReference type="ARBA" id="ARBA00023128"/>
    </source>
</evidence>
<protein>
    <recommendedName>
        <fullName evidence="11">Mitochondrial inner membrane protease subunit</fullName>
        <ecNumber evidence="11">3.4.21.-</ecNumber>
    </recommendedName>
</protein>
<dbReference type="OrthoDB" id="9996127at2759"/>
<dbReference type="InterPro" id="IPR019533">
    <property type="entry name" value="Peptidase_S26"/>
</dbReference>
<keyword evidence="4 11" id="KW-0812">Transmembrane</keyword>
<comment type="similarity">
    <text evidence="2">Belongs to the peptidase S26 family. IMP2 subfamily.</text>
</comment>
<dbReference type="GO" id="GO:0006465">
    <property type="term" value="P:signal peptide processing"/>
    <property type="evidence" value="ECO:0007669"/>
    <property type="project" value="InterPro"/>
</dbReference>
<dbReference type="GO" id="GO:0006627">
    <property type="term" value="P:protein processing involved in protein targeting to mitochondrion"/>
    <property type="evidence" value="ECO:0007669"/>
    <property type="project" value="InterPro"/>
</dbReference>
<evidence type="ECO:0000259" key="12">
    <source>
        <dbReference type="Pfam" id="PF10502"/>
    </source>
</evidence>
<dbReference type="EMBL" id="NAJL01000109">
    <property type="protein sequence ID" value="TKA21687.1"/>
    <property type="molecule type" value="Genomic_DNA"/>
</dbReference>
<dbReference type="PROSITE" id="PS00760">
    <property type="entry name" value="SPASE_I_2"/>
    <property type="match status" value="1"/>
</dbReference>
<keyword evidence="8 11" id="KW-0496">Mitochondrion</keyword>
<keyword evidence="6 11" id="KW-0378">Hydrolase</keyword>
<feature type="domain" description="Peptidase S26" evidence="12">
    <location>
        <begin position="14"/>
        <end position="170"/>
    </location>
</feature>
<dbReference type="AlphaFoldDB" id="A0A4U0TIY0"/>
<evidence type="ECO:0000256" key="6">
    <source>
        <dbReference type="ARBA" id="ARBA00022801"/>
    </source>
</evidence>
<dbReference type="InterPro" id="IPR000223">
    <property type="entry name" value="Pept_S26A_signal_pept_1"/>
</dbReference>
<proteinExistence type="inferred from homology"/>
<evidence type="ECO:0000256" key="2">
    <source>
        <dbReference type="ARBA" id="ARBA00007066"/>
    </source>
</evidence>
<feature type="active site" evidence="10">
    <location>
        <position position="90"/>
    </location>
</feature>
<dbReference type="PRINTS" id="PR00727">
    <property type="entry name" value="LEADERPTASE"/>
</dbReference>
<evidence type="ECO:0000256" key="5">
    <source>
        <dbReference type="ARBA" id="ARBA00022792"/>
    </source>
</evidence>
<comment type="subcellular location">
    <subcellularLocation>
        <location evidence="1">Mitochondrion inner membrane</location>
        <topology evidence="1">Single-pass membrane protein</topology>
    </subcellularLocation>
</comment>
<dbReference type="GO" id="GO:0004252">
    <property type="term" value="F:serine-type endopeptidase activity"/>
    <property type="evidence" value="ECO:0007669"/>
    <property type="project" value="InterPro"/>
</dbReference>
<keyword evidence="5 11" id="KW-0999">Mitochondrion inner membrane</keyword>
<dbReference type="EC" id="3.4.21.-" evidence="11"/>
<evidence type="ECO:0000256" key="7">
    <source>
        <dbReference type="ARBA" id="ARBA00022989"/>
    </source>
</evidence>
<evidence type="ECO:0000256" key="3">
    <source>
        <dbReference type="ARBA" id="ARBA00022670"/>
    </source>
</evidence>
<gene>
    <name evidence="13" type="ORF">B0A50_08755</name>
</gene>
<dbReference type="GO" id="GO:0042720">
    <property type="term" value="C:mitochondrial inner membrane peptidase complex"/>
    <property type="evidence" value="ECO:0007669"/>
    <property type="project" value="InterPro"/>
</dbReference>
<name>A0A4U0TIY0_9PEZI</name>
<keyword evidence="14" id="KW-1185">Reference proteome</keyword>
<keyword evidence="9 11" id="KW-0472">Membrane</keyword>
<dbReference type="Pfam" id="PF10502">
    <property type="entry name" value="Peptidase_S26"/>
    <property type="match status" value="1"/>
</dbReference>
<dbReference type="InterPro" id="IPR036286">
    <property type="entry name" value="LexA/Signal_pep-like_sf"/>
</dbReference>
<dbReference type="PANTHER" id="PTHR46041">
    <property type="entry name" value="MITOCHONDRIAL INNER MEMBRANE PROTEASE SUBUNIT 2"/>
    <property type="match status" value="1"/>
</dbReference>
<keyword evidence="7 11" id="KW-1133">Transmembrane helix</keyword>
<organism evidence="13 14">
    <name type="scientific">Salinomyces thailandicus</name>
    <dbReference type="NCBI Taxonomy" id="706561"/>
    <lineage>
        <taxon>Eukaryota</taxon>
        <taxon>Fungi</taxon>
        <taxon>Dikarya</taxon>
        <taxon>Ascomycota</taxon>
        <taxon>Pezizomycotina</taxon>
        <taxon>Dothideomycetes</taxon>
        <taxon>Dothideomycetidae</taxon>
        <taxon>Mycosphaerellales</taxon>
        <taxon>Teratosphaeriaceae</taxon>
        <taxon>Salinomyces</taxon>
    </lineage>
</organism>
<evidence type="ECO:0000313" key="13">
    <source>
        <dbReference type="EMBL" id="TKA21687.1"/>
    </source>
</evidence>
<feature type="active site" evidence="10">
    <location>
        <position position="41"/>
    </location>
</feature>